<evidence type="ECO:0000256" key="3">
    <source>
        <dbReference type="SAM" id="MobiDB-lite"/>
    </source>
</evidence>
<dbReference type="SUPFAM" id="SSF88723">
    <property type="entry name" value="PIN domain-like"/>
    <property type="match status" value="1"/>
</dbReference>
<dbReference type="InterPro" id="IPR036279">
    <property type="entry name" value="5-3_exonuclease_C_sf"/>
</dbReference>
<dbReference type="GO" id="GO:0006281">
    <property type="term" value="P:DNA repair"/>
    <property type="evidence" value="ECO:0007669"/>
    <property type="project" value="UniProtKB-ARBA"/>
</dbReference>
<evidence type="ECO:0000259" key="4">
    <source>
        <dbReference type="SMART" id="SM00484"/>
    </source>
</evidence>
<dbReference type="InterPro" id="IPR029060">
    <property type="entry name" value="PIN-like_dom_sf"/>
</dbReference>
<feature type="compositionally biased region" description="Acidic residues" evidence="3">
    <location>
        <begin position="801"/>
        <end position="812"/>
    </location>
</feature>
<dbReference type="Proteomes" id="UP001285441">
    <property type="component" value="Unassembled WGS sequence"/>
</dbReference>
<protein>
    <submittedName>
        <fullName evidence="6">Nuclease-like protein</fullName>
    </submittedName>
</protein>
<feature type="domain" description="XPG-I" evidence="4">
    <location>
        <begin position="109"/>
        <end position="185"/>
    </location>
</feature>
<dbReference type="PANTHER" id="PTHR11081:SF75">
    <property type="entry name" value="ENDONUCLEASE, PUTATIVE (AFU_ORTHOLOGUE AFUA_3G13260)-RELATED"/>
    <property type="match status" value="1"/>
</dbReference>
<reference evidence="6" key="1">
    <citation type="journal article" date="2023" name="Mol. Phylogenet. Evol.">
        <title>Genome-scale phylogeny and comparative genomics of the fungal order Sordariales.</title>
        <authorList>
            <person name="Hensen N."/>
            <person name="Bonometti L."/>
            <person name="Westerberg I."/>
            <person name="Brannstrom I.O."/>
            <person name="Guillou S."/>
            <person name="Cros-Aarteil S."/>
            <person name="Calhoun S."/>
            <person name="Haridas S."/>
            <person name="Kuo A."/>
            <person name="Mondo S."/>
            <person name="Pangilinan J."/>
            <person name="Riley R."/>
            <person name="LaButti K."/>
            <person name="Andreopoulos B."/>
            <person name="Lipzen A."/>
            <person name="Chen C."/>
            <person name="Yan M."/>
            <person name="Daum C."/>
            <person name="Ng V."/>
            <person name="Clum A."/>
            <person name="Steindorff A."/>
            <person name="Ohm R.A."/>
            <person name="Martin F."/>
            <person name="Silar P."/>
            <person name="Natvig D.O."/>
            <person name="Lalanne C."/>
            <person name="Gautier V."/>
            <person name="Ament-Velasquez S.L."/>
            <person name="Kruys A."/>
            <person name="Hutchinson M.I."/>
            <person name="Powell A.J."/>
            <person name="Barry K."/>
            <person name="Miller A.N."/>
            <person name="Grigoriev I.V."/>
            <person name="Debuchy R."/>
            <person name="Gladieux P."/>
            <person name="Hiltunen Thoren M."/>
            <person name="Johannesson H."/>
        </authorList>
    </citation>
    <scope>NUCLEOTIDE SEQUENCE</scope>
    <source>
        <strain evidence="6">CBS 232.78</strain>
    </source>
</reference>
<dbReference type="InterPro" id="IPR041177">
    <property type="entry name" value="GEN1_C"/>
</dbReference>
<dbReference type="FunFam" id="3.40.50.1010:FF:000037">
    <property type="entry name" value="Rad2-like endonuclease, putative (AFU_orthologue AFUA_3G13260)"/>
    <property type="match status" value="1"/>
</dbReference>
<comment type="caution">
    <text evidence="6">The sequence shown here is derived from an EMBL/GenBank/DDBJ whole genome shotgun (WGS) entry which is preliminary data.</text>
</comment>
<organism evidence="6 7">
    <name type="scientific">Podospora didyma</name>
    <dbReference type="NCBI Taxonomy" id="330526"/>
    <lineage>
        <taxon>Eukaryota</taxon>
        <taxon>Fungi</taxon>
        <taxon>Dikarya</taxon>
        <taxon>Ascomycota</taxon>
        <taxon>Pezizomycotina</taxon>
        <taxon>Sordariomycetes</taxon>
        <taxon>Sordariomycetidae</taxon>
        <taxon>Sordariales</taxon>
        <taxon>Podosporaceae</taxon>
        <taxon>Podospora</taxon>
    </lineage>
</organism>
<dbReference type="CDD" id="cd09870">
    <property type="entry name" value="PIN_YEN1"/>
    <property type="match status" value="1"/>
</dbReference>
<dbReference type="Pfam" id="PF00867">
    <property type="entry name" value="XPG_I"/>
    <property type="match status" value="1"/>
</dbReference>
<dbReference type="AlphaFoldDB" id="A0AAE0NTK5"/>
<evidence type="ECO:0000256" key="2">
    <source>
        <dbReference type="ARBA" id="ARBA00022801"/>
    </source>
</evidence>
<dbReference type="PANTHER" id="PTHR11081">
    <property type="entry name" value="FLAP ENDONUCLEASE FAMILY MEMBER"/>
    <property type="match status" value="1"/>
</dbReference>
<dbReference type="Pfam" id="PF00752">
    <property type="entry name" value="XPG_N"/>
    <property type="match status" value="1"/>
</dbReference>
<dbReference type="CDD" id="cd09906">
    <property type="entry name" value="H3TH_YEN1"/>
    <property type="match status" value="1"/>
</dbReference>
<keyword evidence="2" id="KW-0378">Hydrolase</keyword>
<evidence type="ECO:0000256" key="1">
    <source>
        <dbReference type="ARBA" id="ARBA00022722"/>
    </source>
</evidence>
<accession>A0AAE0NTK5</accession>
<dbReference type="Gene3D" id="3.40.50.1010">
    <property type="entry name" value="5'-nuclease"/>
    <property type="match status" value="2"/>
</dbReference>
<feature type="region of interest" description="Disordered" evidence="3">
    <location>
        <begin position="692"/>
        <end position="849"/>
    </location>
</feature>
<dbReference type="SMART" id="SM00484">
    <property type="entry name" value="XPGI"/>
    <property type="match status" value="1"/>
</dbReference>
<feature type="compositionally biased region" description="Polar residues" evidence="3">
    <location>
        <begin position="834"/>
        <end position="849"/>
    </location>
</feature>
<evidence type="ECO:0000259" key="5">
    <source>
        <dbReference type="SMART" id="SM00485"/>
    </source>
</evidence>
<feature type="region of interest" description="Disordered" evidence="3">
    <location>
        <begin position="484"/>
        <end position="506"/>
    </location>
</feature>
<feature type="compositionally biased region" description="Basic residues" evidence="3">
    <location>
        <begin position="701"/>
        <end position="710"/>
    </location>
</feature>
<dbReference type="FunFam" id="3.40.50.1010:FF:000051">
    <property type="entry name" value="Rad2-like endonuclease, putative (AFU_orthologue AFUA_3G13260)"/>
    <property type="match status" value="1"/>
</dbReference>
<name>A0AAE0NTK5_9PEZI</name>
<dbReference type="SMART" id="SM00485">
    <property type="entry name" value="XPGN"/>
    <property type="match status" value="1"/>
</dbReference>
<dbReference type="InterPro" id="IPR006085">
    <property type="entry name" value="XPG_DNA_repair_N"/>
</dbReference>
<proteinExistence type="predicted"/>
<dbReference type="PRINTS" id="PR00853">
    <property type="entry name" value="XPGRADSUPER"/>
</dbReference>
<gene>
    <name evidence="6" type="ORF">B0H63DRAFT_412655</name>
</gene>
<reference evidence="6" key="2">
    <citation type="submission" date="2023-06" db="EMBL/GenBank/DDBJ databases">
        <authorList>
            <consortium name="Lawrence Berkeley National Laboratory"/>
            <person name="Haridas S."/>
            <person name="Hensen N."/>
            <person name="Bonometti L."/>
            <person name="Westerberg I."/>
            <person name="Brannstrom I.O."/>
            <person name="Guillou S."/>
            <person name="Cros-Aarteil S."/>
            <person name="Calhoun S."/>
            <person name="Kuo A."/>
            <person name="Mondo S."/>
            <person name="Pangilinan J."/>
            <person name="Riley R."/>
            <person name="LaButti K."/>
            <person name="Andreopoulos B."/>
            <person name="Lipzen A."/>
            <person name="Chen C."/>
            <person name="Yanf M."/>
            <person name="Daum C."/>
            <person name="Ng V."/>
            <person name="Clum A."/>
            <person name="Steindorff A."/>
            <person name="Ohm R."/>
            <person name="Martin F."/>
            <person name="Silar P."/>
            <person name="Natvig D."/>
            <person name="Lalanne C."/>
            <person name="Gautier V."/>
            <person name="Ament-velasquez S.L."/>
            <person name="Kruys A."/>
            <person name="Hutchinson M.I."/>
            <person name="Powell A.J."/>
            <person name="Barry K."/>
            <person name="Miller A.N."/>
            <person name="Grigoriev I.V."/>
            <person name="Debuchy R."/>
            <person name="Gladieux P."/>
            <person name="Thoren M.H."/>
            <person name="Johannesson H."/>
        </authorList>
    </citation>
    <scope>NUCLEOTIDE SEQUENCE</scope>
    <source>
        <strain evidence="6">CBS 232.78</strain>
    </source>
</reference>
<feature type="compositionally biased region" description="Polar residues" evidence="3">
    <location>
        <begin position="647"/>
        <end position="663"/>
    </location>
</feature>
<dbReference type="Gene3D" id="1.10.150.20">
    <property type="entry name" value="5' to 3' exonuclease, C-terminal subdomain"/>
    <property type="match status" value="1"/>
</dbReference>
<feature type="domain" description="XPG N-terminal" evidence="5">
    <location>
        <begin position="1"/>
        <end position="94"/>
    </location>
</feature>
<keyword evidence="1" id="KW-0540">Nuclease</keyword>
<dbReference type="EMBL" id="JAULSW010000003">
    <property type="protein sequence ID" value="KAK3387454.1"/>
    <property type="molecule type" value="Genomic_DNA"/>
</dbReference>
<dbReference type="InterPro" id="IPR006086">
    <property type="entry name" value="XPG-I_dom"/>
</dbReference>
<feature type="region of interest" description="Disordered" evidence="3">
    <location>
        <begin position="543"/>
        <end position="679"/>
    </location>
</feature>
<dbReference type="Pfam" id="PF18380">
    <property type="entry name" value="GEN1_C"/>
    <property type="match status" value="1"/>
</dbReference>
<evidence type="ECO:0000313" key="6">
    <source>
        <dbReference type="EMBL" id="KAK3387454.1"/>
    </source>
</evidence>
<feature type="region of interest" description="Disordered" evidence="3">
    <location>
        <begin position="416"/>
        <end position="439"/>
    </location>
</feature>
<feature type="compositionally biased region" description="Low complexity" evidence="3">
    <location>
        <begin position="484"/>
        <end position="496"/>
    </location>
</feature>
<evidence type="ECO:0000313" key="7">
    <source>
        <dbReference type="Proteomes" id="UP001285441"/>
    </source>
</evidence>
<sequence>MGIKGIYKEIGPGERISLCKLAVEQLEQTGRPLRIAIDISIWQFQVQAAKGGANPAVRTLFYRLVRLLGHAIQPLFVFDGRNKPAFKRGKRSRGQGDMVSTTMMKRSIRLFGFSIHDAPGEAEAECALLQQQGVVDAVLSEDVDTIMFGCRRTLRGWTSEGTKGSKIPTHVSLYDTAELAKGESGLDREGMVLVALMSGGDYIPEGVPGCGIKVACEAARAGFGRDLCRIKRSDKQALAAWKARLLHELRSNESGFFRTKHKALKIPDDFPNMEVLGYYTHPVVSRQATVDRLKREFPSAVAIDVAGLRGFVSETFDWTSLAGAVKLIRVLAPSLLVQLLLERQESQETQDDHVLKQEESTLVKSIFKSRSHFSTDATPELRVSFIPADIVRLDLSAEIVEEVEAYGRTGIALNDDEEFDDETIDDQQESGGSKKTFDPLQPDLVWIPESVTKLGIPLTVETWEEKQRAKDAKAAAQAAAKAAKAAKTTTAKTTRTSGKVRAAKKTDMPAGALDKFVKVTRNITADAPRKSAPLIVDSLASNSIPAPRSSPGIGSHPVAHPTPNEASEQPAPKPSRKSQQPNKSSKDRAGKPAAGANPWTLSGSQVSPKVTRLISTSAVASKSQPRSSVEPIIISSSPAVPEVASPLRSSAGNPEQTSPTRKWSLSPPPEYSLMAHPLSPSPITRKLMEVPAVPSSPQPARKARPFKRAKSGADENTGTRSTQTSITSYGRLLKGVENTYRNDKAATPNNILPAGKLGTSADGEESPLPHPTKKFSGSRVDNSHRSPRPILDIGKDFRFSDDDDDDDGDENDPFGSPLALPGLPSFLRPKDSSRPQSWNGRAQQQSLPTVISATSAAATIGGGKIWSQNGDMGVIDLTDD</sequence>
<dbReference type="InterPro" id="IPR037316">
    <property type="entry name" value="Yen1_H3TH"/>
</dbReference>
<feature type="compositionally biased region" description="Polar residues" evidence="3">
    <location>
        <begin position="714"/>
        <end position="728"/>
    </location>
</feature>
<feature type="compositionally biased region" description="Low complexity" evidence="3">
    <location>
        <begin position="627"/>
        <end position="646"/>
    </location>
</feature>
<dbReference type="GO" id="GO:0008821">
    <property type="term" value="F:crossover junction DNA endonuclease activity"/>
    <property type="evidence" value="ECO:0007669"/>
    <property type="project" value="InterPro"/>
</dbReference>
<dbReference type="GO" id="GO:0017108">
    <property type="term" value="F:5'-flap endonuclease activity"/>
    <property type="evidence" value="ECO:0007669"/>
    <property type="project" value="TreeGrafter"/>
</dbReference>
<dbReference type="InterPro" id="IPR006084">
    <property type="entry name" value="XPG/Rad2"/>
</dbReference>
<dbReference type="SUPFAM" id="SSF47807">
    <property type="entry name" value="5' to 3' exonuclease, C-terminal subdomain"/>
    <property type="match status" value="1"/>
</dbReference>
<keyword evidence="7" id="KW-1185">Reference proteome</keyword>
<feature type="compositionally biased region" description="Polar residues" evidence="3">
    <location>
        <begin position="599"/>
        <end position="626"/>
    </location>
</feature>
<feature type="compositionally biased region" description="Acidic residues" evidence="3">
    <location>
        <begin position="416"/>
        <end position="428"/>
    </location>
</feature>